<protein>
    <recommendedName>
        <fullName evidence="4">Large ribosomal subunit protein eL33</fullName>
    </recommendedName>
</protein>
<keyword evidence="6" id="KW-1185">Reference proteome</keyword>
<dbReference type="InParanoid" id="A0A7L9FG39"/>
<keyword evidence="2 4" id="KW-0689">Ribosomal protein</keyword>
<dbReference type="Gene3D" id="2.40.10.190">
    <property type="entry name" value="translation elongation factor selb, chain A, domain 4"/>
    <property type="match status" value="1"/>
</dbReference>
<dbReference type="GO" id="GO:0006412">
    <property type="term" value="P:translation"/>
    <property type="evidence" value="ECO:0007669"/>
    <property type="project" value="UniProtKB-UniRule"/>
</dbReference>
<evidence type="ECO:0000256" key="4">
    <source>
        <dbReference type="HAMAP-Rule" id="MF_00573"/>
    </source>
</evidence>
<dbReference type="GO" id="GO:1990904">
    <property type="term" value="C:ribonucleoprotein complex"/>
    <property type="evidence" value="ECO:0007669"/>
    <property type="project" value="UniProtKB-KW"/>
</dbReference>
<name>A0A7L9FG39_9CREN</name>
<accession>A0A7L9FG39</accession>
<gene>
    <name evidence="4" type="primary">rpl35ae</name>
    <name evidence="5" type="ORF">IG193_05920</name>
</gene>
<evidence type="ECO:0000256" key="2">
    <source>
        <dbReference type="ARBA" id="ARBA00022980"/>
    </source>
</evidence>
<dbReference type="RefSeq" id="WP_192818274.1">
    <property type="nucleotide sequence ID" value="NZ_CP062310.1"/>
</dbReference>
<dbReference type="KEGG" id="thel:IG193_05920"/>
<dbReference type="GO" id="GO:0005840">
    <property type="term" value="C:ribosome"/>
    <property type="evidence" value="ECO:0007669"/>
    <property type="project" value="UniProtKB-KW"/>
</dbReference>
<dbReference type="NCBIfam" id="NF003326">
    <property type="entry name" value="PRK04337.1"/>
    <property type="match status" value="1"/>
</dbReference>
<dbReference type="AlphaFoldDB" id="A0A7L9FG39"/>
<dbReference type="Proteomes" id="UP000594121">
    <property type="component" value="Chromosome"/>
</dbReference>
<dbReference type="InterPro" id="IPR009000">
    <property type="entry name" value="Transl_B-barrel_sf"/>
</dbReference>
<dbReference type="InterPro" id="IPR038661">
    <property type="entry name" value="Ribosomal_eL33_sf"/>
</dbReference>
<evidence type="ECO:0000256" key="3">
    <source>
        <dbReference type="ARBA" id="ARBA00023274"/>
    </source>
</evidence>
<organism evidence="5 6">
    <name type="scientific">Infirmifilum lucidum</name>
    <dbReference type="NCBI Taxonomy" id="2776706"/>
    <lineage>
        <taxon>Archaea</taxon>
        <taxon>Thermoproteota</taxon>
        <taxon>Thermoprotei</taxon>
        <taxon>Thermofilales</taxon>
        <taxon>Thermofilaceae</taxon>
        <taxon>Infirmifilum</taxon>
    </lineage>
</organism>
<evidence type="ECO:0000256" key="1">
    <source>
        <dbReference type="ARBA" id="ARBA00009269"/>
    </source>
</evidence>
<dbReference type="GeneID" id="59149414"/>
<comment type="similarity">
    <text evidence="1 4">Belongs to the eukaryotic ribosomal protein eL33 family.</text>
</comment>
<dbReference type="SUPFAM" id="SSF50447">
    <property type="entry name" value="Translation proteins"/>
    <property type="match status" value="1"/>
</dbReference>
<keyword evidence="3 4" id="KW-0687">Ribonucleoprotein</keyword>
<reference evidence="5 6" key="1">
    <citation type="submission" date="2020-10" db="EMBL/GenBank/DDBJ databases">
        <title>Thermofilum lucidum 3507LT sp. nov. a novel member of Thermofilaceae family isolated from Chile hot spring, and proposal of description order Thermofilales.</title>
        <authorList>
            <person name="Zayulina K.S."/>
            <person name="Elcheninov A.G."/>
            <person name="Toshchakov S.V."/>
            <person name="Kublanov I.V."/>
        </authorList>
    </citation>
    <scope>NUCLEOTIDE SEQUENCE [LARGE SCALE GENOMIC DNA]</scope>
    <source>
        <strain evidence="5 6">3507LT</strain>
    </source>
</reference>
<dbReference type="GO" id="GO:0003735">
    <property type="term" value="F:structural constituent of ribosome"/>
    <property type="evidence" value="ECO:0007669"/>
    <property type="project" value="InterPro"/>
</dbReference>
<evidence type="ECO:0000313" key="6">
    <source>
        <dbReference type="Proteomes" id="UP000594121"/>
    </source>
</evidence>
<sequence>MRGWILSFRLGRKRYYPRQVIIEVENPVNLHQLIGRKVVWVHPKGKKFIGKIVRKHGNRGTRFIAYFRRQLPGIALGSEVNIV</sequence>
<dbReference type="EMBL" id="CP062310">
    <property type="protein sequence ID" value="QOJ78302.1"/>
    <property type="molecule type" value="Genomic_DNA"/>
</dbReference>
<dbReference type="InterPro" id="IPR001780">
    <property type="entry name" value="Ribosomal_eL33"/>
</dbReference>
<evidence type="ECO:0000313" key="5">
    <source>
        <dbReference type="EMBL" id="QOJ78302.1"/>
    </source>
</evidence>
<proteinExistence type="inferred from homology"/>
<dbReference type="HAMAP" id="MF_00573">
    <property type="entry name" value="Ribosomal_eL33"/>
    <property type="match status" value="1"/>
</dbReference>
<dbReference type="Pfam" id="PF01247">
    <property type="entry name" value="Ribosomal_L35Ae"/>
    <property type="match status" value="1"/>
</dbReference>